<sequence>MRGRSAGTGSNHFLQAVISPTLELWDITRKHTGHELRKTKFHQLLLNSCFHHFRGKIGLGELTIVVAVAAVFLAFTAIFLGPAALFVTSKRHAAALAILISLYP</sequence>
<evidence type="ECO:0000313" key="3">
    <source>
        <dbReference type="Proteomes" id="UP000029734"/>
    </source>
</evidence>
<evidence type="ECO:0000256" key="1">
    <source>
        <dbReference type="SAM" id="Phobius"/>
    </source>
</evidence>
<dbReference type="EMBL" id="JQCR01000002">
    <property type="protein sequence ID" value="KGE19353.1"/>
    <property type="molecule type" value="Genomic_DNA"/>
</dbReference>
<proteinExistence type="predicted"/>
<keyword evidence="3" id="KW-1185">Reference proteome</keyword>
<reference evidence="2 3" key="2">
    <citation type="submission" date="2014-10" db="EMBL/GenBank/DDBJ databases">
        <title>Comparative genomics of the Paenibacillus odorifer group.</title>
        <authorList>
            <person name="Tsai Y.-C."/>
            <person name="Martin N."/>
            <person name="Korlach J."/>
            <person name="Wiedmann M."/>
        </authorList>
    </citation>
    <scope>NUCLEOTIDE SEQUENCE [LARGE SCALE GENOMIC DNA]</scope>
    <source>
        <strain evidence="2 3">DSM 18334</strain>
    </source>
</reference>
<name>A0A098MBC7_9BACL</name>
<comment type="caution">
    <text evidence="2">The sequence shown here is derived from an EMBL/GenBank/DDBJ whole genome shotgun (WGS) entry which is preliminary data.</text>
</comment>
<accession>A0A098MBC7</accession>
<keyword evidence="1" id="KW-0812">Transmembrane</keyword>
<keyword evidence="1" id="KW-0472">Membrane</keyword>
<organism evidence="2 3">
    <name type="scientific">Paenibacillus wynnii</name>
    <dbReference type="NCBI Taxonomy" id="268407"/>
    <lineage>
        <taxon>Bacteria</taxon>
        <taxon>Bacillati</taxon>
        <taxon>Bacillota</taxon>
        <taxon>Bacilli</taxon>
        <taxon>Bacillales</taxon>
        <taxon>Paenibacillaceae</taxon>
        <taxon>Paenibacillus</taxon>
    </lineage>
</organism>
<gene>
    <name evidence="2" type="ORF">PWYN_08385</name>
</gene>
<dbReference type="AlphaFoldDB" id="A0A098MBC7"/>
<evidence type="ECO:0000313" key="2">
    <source>
        <dbReference type="EMBL" id="KGE19353.1"/>
    </source>
</evidence>
<reference evidence="2 3" key="1">
    <citation type="submission" date="2014-08" db="EMBL/GenBank/DDBJ databases">
        <authorList>
            <person name="den Bakker H.C."/>
        </authorList>
    </citation>
    <scope>NUCLEOTIDE SEQUENCE [LARGE SCALE GENOMIC DNA]</scope>
    <source>
        <strain evidence="2 3">DSM 18334</strain>
    </source>
</reference>
<keyword evidence="1" id="KW-1133">Transmembrane helix</keyword>
<feature type="transmembrane region" description="Helical" evidence="1">
    <location>
        <begin position="62"/>
        <end position="87"/>
    </location>
</feature>
<dbReference type="Proteomes" id="UP000029734">
    <property type="component" value="Unassembled WGS sequence"/>
</dbReference>
<protein>
    <submittedName>
        <fullName evidence="2">Uncharacterized protein</fullName>
    </submittedName>
</protein>